<evidence type="ECO:0000313" key="2">
    <source>
        <dbReference type="Proteomes" id="UP000546464"/>
    </source>
</evidence>
<dbReference type="RefSeq" id="WP_185676693.1">
    <property type="nucleotide sequence ID" value="NZ_JACHVB010000052.1"/>
</dbReference>
<gene>
    <name evidence="1" type="ORF">H5P28_15955</name>
</gene>
<proteinExistence type="predicted"/>
<name>A0A842HH71_9BACT</name>
<sequence length="100" mass="11386">MCDYSDPYDERFGDFPAFNALAFEMAEDRTRVLCVNKLPFLGKLDVRPAGFCHLQSYTDAALYTDEWYALDEDPDFLYNAGTGEFSLPPFSINVIPLNPE</sequence>
<dbReference type="Proteomes" id="UP000546464">
    <property type="component" value="Unassembled WGS sequence"/>
</dbReference>
<organism evidence="1 2">
    <name type="scientific">Ruficoccus amylovorans</name>
    <dbReference type="NCBI Taxonomy" id="1804625"/>
    <lineage>
        <taxon>Bacteria</taxon>
        <taxon>Pseudomonadati</taxon>
        <taxon>Verrucomicrobiota</taxon>
        <taxon>Opitutia</taxon>
        <taxon>Puniceicoccales</taxon>
        <taxon>Cerasicoccaceae</taxon>
        <taxon>Ruficoccus</taxon>
    </lineage>
</organism>
<accession>A0A842HH71</accession>
<dbReference type="AlphaFoldDB" id="A0A842HH71"/>
<keyword evidence="2" id="KW-1185">Reference proteome</keyword>
<protein>
    <submittedName>
        <fullName evidence="1">Uncharacterized protein</fullName>
    </submittedName>
</protein>
<dbReference type="EMBL" id="JACHVB010000052">
    <property type="protein sequence ID" value="MBC2595762.1"/>
    <property type="molecule type" value="Genomic_DNA"/>
</dbReference>
<reference evidence="1 2" key="1">
    <citation type="submission" date="2020-07" db="EMBL/GenBank/DDBJ databases">
        <authorList>
            <person name="Feng X."/>
        </authorList>
    </citation>
    <scope>NUCLEOTIDE SEQUENCE [LARGE SCALE GENOMIC DNA]</scope>
    <source>
        <strain evidence="1 2">JCM31066</strain>
    </source>
</reference>
<evidence type="ECO:0000313" key="1">
    <source>
        <dbReference type="EMBL" id="MBC2595762.1"/>
    </source>
</evidence>
<comment type="caution">
    <text evidence="1">The sequence shown here is derived from an EMBL/GenBank/DDBJ whole genome shotgun (WGS) entry which is preliminary data.</text>
</comment>